<evidence type="ECO:0000313" key="5">
    <source>
        <dbReference type="Proteomes" id="UP000285405"/>
    </source>
</evidence>
<dbReference type="SUPFAM" id="SSF81901">
    <property type="entry name" value="HCP-like"/>
    <property type="match status" value="1"/>
</dbReference>
<dbReference type="AlphaFoldDB" id="A0A420J952"/>
<keyword evidence="1" id="KW-0677">Repeat</keyword>
<dbReference type="EMBL" id="MCBR01000409">
    <property type="protein sequence ID" value="RKF83334.1"/>
    <property type="molecule type" value="Genomic_DNA"/>
</dbReference>
<feature type="compositionally biased region" description="Basic and acidic residues" evidence="3">
    <location>
        <begin position="779"/>
        <end position="795"/>
    </location>
</feature>
<reference evidence="4 5" key="1">
    <citation type="journal article" date="2018" name="BMC Genomics">
        <title>Comparative genome analyses reveal sequence features reflecting distinct modes of host-adaptation between dicot and monocot powdery mildew.</title>
        <authorList>
            <person name="Wu Y."/>
            <person name="Ma X."/>
            <person name="Pan Z."/>
            <person name="Kale S.D."/>
            <person name="Song Y."/>
            <person name="King H."/>
            <person name="Zhang Q."/>
            <person name="Presley C."/>
            <person name="Deng X."/>
            <person name="Wei C.I."/>
            <person name="Xiao S."/>
        </authorList>
    </citation>
    <scope>NUCLEOTIDE SEQUENCE [LARGE SCALE GENOMIC DNA]</scope>
    <source>
        <strain evidence="4">UCSC1</strain>
    </source>
</reference>
<evidence type="ECO:0000313" key="4">
    <source>
        <dbReference type="EMBL" id="RKF83334.1"/>
    </source>
</evidence>
<evidence type="ECO:0000256" key="1">
    <source>
        <dbReference type="ARBA" id="ARBA00022737"/>
    </source>
</evidence>
<proteinExistence type="predicted"/>
<sequence length="893" mass="99815">MISEYRGKEFSVDLLALYLCCVNPTPGCGMIPTTSPQLTASYVPGRDGDINMPEVISPLPQRIMPEVPSNIQDGLAHLELETSHPWSPGRSSKNFSLKSPPIEQNNQRQQMTDTSTLPGYEYTNQSIYQNIDEEFNKLQRTGSIKFTPFPRTRFFGPKVPLSDDEKGELLERVRRQILKSTNPEVQLAWAQNALLWVDIENEHAIRTATENQHNRAKTPKLEHQLREDAVNIIRHLGEQGHPKAEFIKAYWLEFGKFGYGMDKKESFLGYTRAAEKGFARAHYRIGMQYENSNNPAKALEHYKRGVSMHDSASHYRLGMMTLLGQHGTTLDYSRGVNLLRFAAETADENSPQGAYVYGMLIARELPKVNVSEQYVPYDIKEAKKYIEKSAYLGFPKAQVKMGLAYELCQLGCEFDPTLSLHYNALASRQGEAAADMAISKWFLCGYEGLFEKNEELAFLHAQRAAVTQLPMAEFAMGYFYEIGMYVISDLRESEKWYQKAAEHGNVDAIGRINSLKANNALSKNYHEQIAVKRIKSRYGSQRGERPDRFRKQPPSVPKIEGEIASIPGRHSYGSQSPTRKEIADPQKSYTHPQVKPNMGEVRNSYPGPTRRESSDPNMHGGSSGSPVSSSKNSINRPISTAPYPIIDNVGAAYGGNLRQGLNIGPQSDRPHSAFGIRPSLNSLKTDVQTHGQSLRSCSEIRPSTSIGSTLSDGGRVGNVEEQMMPTRWENQQIELQAPTSINKNPQSRRYEYGPEVIGSNRLNKSVSSINMKNPRISHHPGDYHGKQPTVKHDQASIRPDSFVNQSNRPERLSSANIQQAQQNSNRLSQRPPQQIISPQLGLQPRVDSRASSRPLPSPPVTSPKTSGPKKTGPATFEEMGIPAANKEGECTIM</sequence>
<name>A0A420J952_9PEZI</name>
<feature type="region of interest" description="Disordered" evidence="3">
    <location>
        <begin position="82"/>
        <end position="108"/>
    </location>
</feature>
<comment type="caution">
    <text evidence="4">The sequence shown here is derived from an EMBL/GenBank/DDBJ whole genome shotgun (WGS) entry which is preliminary data.</text>
</comment>
<gene>
    <name evidence="4" type="ORF">GcC1_004014</name>
</gene>
<feature type="region of interest" description="Disordered" evidence="3">
    <location>
        <begin position="733"/>
        <end position="756"/>
    </location>
</feature>
<dbReference type="PANTHER" id="PTHR46430:SF2">
    <property type="entry name" value="CHITIN SYNTHASE REGULATORY FACTOR 4"/>
    <property type="match status" value="1"/>
</dbReference>
<feature type="compositionally biased region" description="Polar residues" evidence="3">
    <location>
        <begin position="691"/>
        <end position="711"/>
    </location>
</feature>
<evidence type="ECO:0000256" key="3">
    <source>
        <dbReference type="SAM" id="MobiDB-lite"/>
    </source>
</evidence>
<feature type="region of interest" description="Disordered" evidence="3">
    <location>
        <begin position="534"/>
        <end position="636"/>
    </location>
</feature>
<organism evidence="4 5">
    <name type="scientific">Golovinomyces cichoracearum</name>
    <dbReference type="NCBI Taxonomy" id="62708"/>
    <lineage>
        <taxon>Eukaryota</taxon>
        <taxon>Fungi</taxon>
        <taxon>Dikarya</taxon>
        <taxon>Ascomycota</taxon>
        <taxon>Pezizomycotina</taxon>
        <taxon>Leotiomycetes</taxon>
        <taxon>Erysiphales</taxon>
        <taxon>Erysiphaceae</taxon>
        <taxon>Golovinomyces</taxon>
    </lineage>
</organism>
<keyword evidence="2" id="KW-0802">TPR repeat</keyword>
<dbReference type="PANTHER" id="PTHR46430">
    <property type="entry name" value="PROTEIN SKT5-RELATED"/>
    <property type="match status" value="1"/>
</dbReference>
<feature type="repeat" description="TPR" evidence="2">
    <location>
        <begin position="279"/>
        <end position="312"/>
    </location>
</feature>
<dbReference type="Gene3D" id="1.25.40.10">
    <property type="entry name" value="Tetratricopeptide repeat domain"/>
    <property type="match status" value="1"/>
</dbReference>
<feature type="compositionally biased region" description="Polar residues" evidence="3">
    <location>
        <begin position="89"/>
        <end position="108"/>
    </location>
</feature>
<dbReference type="Pfam" id="PF08238">
    <property type="entry name" value="Sel1"/>
    <property type="match status" value="5"/>
</dbReference>
<dbReference type="InterPro" id="IPR011990">
    <property type="entry name" value="TPR-like_helical_dom_sf"/>
</dbReference>
<accession>A0A420J952</accession>
<dbReference type="InterPro" id="IPR006597">
    <property type="entry name" value="Sel1-like"/>
</dbReference>
<dbReference type="InterPro" id="IPR019734">
    <property type="entry name" value="TPR_rpt"/>
</dbReference>
<evidence type="ECO:0000256" key="2">
    <source>
        <dbReference type="PROSITE-ProRule" id="PRU00339"/>
    </source>
</evidence>
<dbReference type="SMART" id="SM00671">
    <property type="entry name" value="SEL1"/>
    <property type="match status" value="7"/>
</dbReference>
<feature type="compositionally biased region" description="Low complexity" evidence="3">
    <location>
        <begin position="624"/>
        <end position="633"/>
    </location>
</feature>
<dbReference type="OrthoDB" id="4095816at2759"/>
<feature type="region of interest" description="Disordered" evidence="3">
    <location>
        <begin position="691"/>
        <end position="717"/>
    </location>
</feature>
<feature type="compositionally biased region" description="Low complexity" evidence="3">
    <location>
        <begin position="813"/>
        <end position="839"/>
    </location>
</feature>
<feature type="region of interest" description="Disordered" evidence="3">
    <location>
        <begin position="771"/>
        <end position="893"/>
    </location>
</feature>
<dbReference type="PROSITE" id="PS50005">
    <property type="entry name" value="TPR"/>
    <property type="match status" value="1"/>
</dbReference>
<dbReference type="InterPro" id="IPR051726">
    <property type="entry name" value="Chitin_Synth_Reg"/>
</dbReference>
<protein>
    <submittedName>
        <fullName evidence="4">Putative chitin synthase activator</fullName>
    </submittedName>
</protein>
<dbReference type="Proteomes" id="UP000285405">
    <property type="component" value="Unassembled WGS sequence"/>
</dbReference>
<feature type="compositionally biased region" description="Polar residues" evidence="3">
    <location>
        <begin position="733"/>
        <end position="747"/>
    </location>
</feature>